<dbReference type="OrthoDB" id="9794725at2"/>
<sequence>MAEPTKKEQEVQVIKDYLLPYLNLEKEYPLLPGAQSIEGVAAFIGLTAKELADLRAGCDEQAELAAQELLKDDAFSELTTRLPFKKGDLIVGLGDAATSDLQGWFEILRHVLEISRPELELRFLNAAVRGDSSYDVLRRLNRAVVDPKASWVFVCLGASDAMRLGAMPERTLVSLTDFWENLNTIGQVVEDVSGNPAVWVTPTPVLTAEMEKFALFEGIIDNADLSQFREVFAGRKGFVVDPQGRRFGNPPDVWNYLADGLHPSVAGHALTVKSIFKTLHDRKSVKSNLLDYGLNDDFFETDDN</sequence>
<reference evidence="2 3" key="1">
    <citation type="submission" date="2018-03" db="EMBL/GenBank/DDBJ databases">
        <title>Phenotypic and genomic properties of Cyclonatronum proteinivorum gen. nov., sp. nov., a haloalkaliphilic bacteroidete from soda lakes possessing Na+-translocating rhodopsin.</title>
        <authorList>
            <person name="Toshchakov S.V."/>
            <person name="Korzhenkov A."/>
            <person name="Samarov N.I."/>
            <person name="Kublanov I.V."/>
            <person name="Muntyan M.S."/>
            <person name="Sorokin D.Y."/>
        </authorList>
    </citation>
    <scope>NUCLEOTIDE SEQUENCE [LARGE SCALE GENOMIC DNA]</scope>
    <source>
        <strain evidence="2 3">Omega</strain>
    </source>
</reference>
<keyword evidence="3" id="KW-1185">Reference proteome</keyword>
<name>A0A345UIM5_9BACT</name>
<dbReference type="EMBL" id="CP027806">
    <property type="protein sequence ID" value="AXJ00327.1"/>
    <property type="molecule type" value="Genomic_DNA"/>
</dbReference>
<dbReference type="InterPro" id="IPR013830">
    <property type="entry name" value="SGNH_hydro"/>
</dbReference>
<dbReference type="RefSeq" id="WP_114983607.1">
    <property type="nucleotide sequence ID" value="NZ_CP027806.1"/>
</dbReference>
<dbReference type="Proteomes" id="UP000254808">
    <property type="component" value="Chromosome"/>
</dbReference>
<evidence type="ECO:0000313" key="3">
    <source>
        <dbReference type="Proteomes" id="UP000254808"/>
    </source>
</evidence>
<dbReference type="KEGG" id="cprv:CYPRO_1062"/>
<protein>
    <submittedName>
        <fullName evidence="2">Lysophospholipase L1</fullName>
    </submittedName>
</protein>
<accession>A0A345UIM5</accession>
<dbReference type="CDD" id="cd00229">
    <property type="entry name" value="SGNH_hydrolase"/>
    <property type="match status" value="1"/>
</dbReference>
<dbReference type="AlphaFoldDB" id="A0A345UIM5"/>
<dbReference type="SUPFAM" id="SSF52266">
    <property type="entry name" value="SGNH hydrolase"/>
    <property type="match status" value="1"/>
</dbReference>
<evidence type="ECO:0000313" key="2">
    <source>
        <dbReference type="EMBL" id="AXJ00327.1"/>
    </source>
</evidence>
<dbReference type="GO" id="GO:0016788">
    <property type="term" value="F:hydrolase activity, acting on ester bonds"/>
    <property type="evidence" value="ECO:0007669"/>
    <property type="project" value="UniProtKB-ARBA"/>
</dbReference>
<proteinExistence type="predicted"/>
<gene>
    <name evidence="2" type="ORF">CYPRO_1062</name>
</gene>
<dbReference type="InterPro" id="IPR036514">
    <property type="entry name" value="SGNH_hydro_sf"/>
</dbReference>
<evidence type="ECO:0000259" key="1">
    <source>
        <dbReference type="Pfam" id="PF13472"/>
    </source>
</evidence>
<dbReference type="Gene3D" id="3.40.50.1110">
    <property type="entry name" value="SGNH hydrolase"/>
    <property type="match status" value="1"/>
</dbReference>
<organism evidence="2 3">
    <name type="scientific">Cyclonatronum proteinivorum</name>
    <dbReference type="NCBI Taxonomy" id="1457365"/>
    <lineage>
        <taxon>Bacteria</taxon>
        <taxon>Pseudomonadati</taxon>
        <taxon>Balneolota</taxon>
        <taxon>Balneolia</taxon>
        <taxon>Balneolales</taxon>
        <taxon>Cyclonatronaceae</taxon>
        <taxon>Cyclonatronum</taxon>
    </lineage>
</organism>
<feature type="domain" description="SGNH hydrolase-type esterase" evidence="1">
    <location>
        <begin position="120"/>
        <end position="270"/>
    </location>
</feature>
<dbReference type="Pfam" id="PF13472">
    <property type="entry name" value="Lipase_GDSL_2"/>
    <property type="match status" value="1"/>
</dbReference>